<dbReference type="Pfam" id="PF00172">
    <property type="entry name" value="Zn_clus"/>
    <property type="match status" value="1"/>
</dbReference>
<comment type="subcellular location">
    <subcellularLocation>
        <location evidence="1">Nucleus</location>
    </subcellularLocation>
</comment>
<dbReference type="SUPFAM" id="SSF57701">
    <property type="entry name" value="Zn2/Cys6 DNA-binding domain"/>
    <property type="match status" value="1"/>
</dbReference>
<dbReference type="Gene3D" id="4.10.240.10">
    <property type="entry name" value="Zn(2)-C6 fungal-type DNA-binding domain"/>
    <property type="match status" value="1"/>
</dbReference>
<dbReference type="PROSITE" id="PS00463">
    <property type="entry name" value="ZN2_CY6_FUNGAL_1"/>
    <property type="match status" value="1"/>
</dbReference>
<keyword evidence="7" id="KW-0539">Nucleus</keyword>
<evidence type="ECO:0000259" key="9">
    <source>
        <dbReference type="PROSITE" id="PS50048"/>
    </source>
</evidence>
<dbReference type="InterPro" id="IPR007219">
    <property type="entry name" value="XnlR_reg_dom"/>
</dbReference>
<comment type="caution">
    <text evidence="10">The sequence shown here is derived from an EMBL/GenBank/DDBJ whole genome shotgun (WGS) entry which is preliminary data.</text>
</comment>
<keyword evidence="6" id="KW-0804">Transcription</keyword>
<keyword evidence="2" id="KW-0479">Metal-binding</keyword>
<dbReference type="InterPro" id="IPR051089">
    <property type="entry name" value="prtT"/>
</dbReference>
<organism evidence="10 11">
    <name type="scientific">Aspergillus pseudoustus</name>
    <dbReference type="NCBI Taxonomy" id="1810923"/>
    <lineage>
        <taxon>Eukaryota</taxon>
        <taxon>Fungi</taxon>
        <taxon>Dikarya</taxon>
        <taxon>Ascomycota</taxon>
        <taxon>Pezizomycotina</taxon>
        <taxon>Eurotiomycetes</taxon>
        <taxon>Eurotiomycetidae</taxon>
        <taxon>Eurotiales</taxon>
        <taxon>Aspergillaceae</taxon>
        <taxon>Aspergillus</taxon>
        <taxon>Aspergillus subgen. Nidulantes</taxon>
    </lineage>
</organism>
<keyword evidence="4" id="KW-0805">Transcription regulation</keyword>
<dbReference type="EMBL" id="JBFXLU010000042">
    <property type="protein sequence ID" value="KAL2849605.1"/>
    <property type="molecule type" value="Genomic_DNA"/>
</dbReference>
<gene>
    <name evidence="10" type="ORF">BJY01DRAFT_142773</name>
</gene>
<evidence type="ECO:0000256" key="7">
    <source>
        <dbReference type="ARBA" id="ARBA00023242"/>
    </source>
</evidence>
<dbReference type="Pfam" id="PF04082">
    <property type="entry name" value="Fungal_trans"/>
    <property type="match status" value="1"/>
</dbReference>
<keyword evidence="11" id="KW-1185">Reference proteome</keyword>
<dbReference type="PROSITE" id="PS50048">
    <property type="entry name" value="ZN2_CY6_FUNGAL_2"/>
    <property type="match status" value="1"/>
</dbReference>
<dbReference type="SMART" id="SM00066">
    <property type="entry name" value="GAL4"/>
    <property type="match status" value="1"/>
</dbReference>
<dbReference type="CDD" id="cd00067">
    <property type="entry name" value="GAL4"/>
    <property type="match status" value="1"/>
</dbReference>
<evidence type="ECO:0000256" key="6">
    <source>
        <dbReference type="ARBA" id="ARBA00023163"/>
    </source>
</evidence>
<evidence type="ECO:0000256" key="8">
    <source>
        <dbReference type="SAM" id="MobiDB-lite"/>
    </source>
</evidence>
<keyword evidence="3" id="KW-0862">Zinc</keyword>
<evidence type="ECO:0000256" key="5">
    <source>
        <dbReference type="ARBA" id="ARBA00023125"/>
    </source>
</evidence>
<dbReference type="Proteomes" id="UP001610446">
    <property type="component" value="Unassembled WGS sequence"/>
</dbReference>
<dbReference type="InterPro" id="IPR036864">
    <property type="entry name" value="Zn2-C6_fun-type_DNA-bd_sf"/>
</dbReference>
<proteinExistence type="predicted"/>
<evidence type="ECO:0000313" key="10">
    <source>
        <dbReference type="EMBL" id="KAL2849605.1"/>
    </source>
</evidence>
<dbReference type="SMART" id="SM00906">
    <property type="entry name" value="Fungal_trans"/>
    <property type="match status" value="1"/>
</dbReference>
<dbReference type="PANTHER" id="PTHR31845:SF21">
    <property type="entry name" value="REGULATORY PROTEIN LEU3"/>
    <property type="match status" value="1"/>
</dbReference>
<evidence type="ECO:0000256" key="4">
    <source>
        <dbReference type="ARBA" id="ARBA00023015"/>
    </source>
</evidence>
<reference evidence="10 11" key="1">
    <citation type="submission" date="2024-07" db="EMBL/GenBank/DDBJ databases">
        <title>Section-level genome sequencing and comparative genomics of Aspergillus sections Usti and Cavernicolus.</title>
        <authorList>
            <consortium name="Lawrence Berkeley National Laboratory"/>
            <person name="Nybo J.L."/>
            <person name="Vesth T.C."/>
            <person name="Theobald S."/>
            <person name="Frisvad J.C."/>
            <person name="Larsen T.O."/>
            <person name="Kjaerboelling I."/>
            <person name="Rothschild-Mancinelli K."/>
            <person name="Lyhne E.K."/>
            <person name="Kogle M.E."/>
            <person name="Barry K."/>
            <person name="Clum A."/>
            <person name="Na H."/>
            <person name="Ledsgaard L."/>
            <person name="Lin J."/>
            <person name="Lipzen A."/>
            <person name="Kuo A."/>
            <person name="Riley R."/>
            <person name="Mondo S."/>
            <person name="Labutti K."/>
            <person name="Haridas S."/>
            <person name="Pangalinan J."/>
            <person name="Salamov A.A."/>
            <person name="Simmons B.A."/>
            <person name="Magnuson J.K."/>
            <person name="Chen J."/>
            <person name="Drula E."/>
            <person name="Henrissat B."/>
            <person name="Wiebenga A."/>
            <person name="Lubbers R.J."/>
            <person name="Gomes A.C."/>
            <person name="Makela M.R."/>
            <person name="Stajich J."/>
            <person name="Grigoriev I.V."/>
            <person name="Mortensen U.H."/>
            <person name="De Vries R.P."/>
            <person name="Baker S.E."/>
            <person name="Andersen M.R."/>
        </authorList>
    </citation>
    <scope>NUCLEOTIDE SEQUENCE [LARGE SCALE GENOMIC DNA]</scope>
    <source>
        <strain evidence="10 11">CBS 123904</strain>
    </source>
</reference>
<dbReference type="CDD" id="cd12148">
    <property type="entry name" value="fungal_TF_MHR"/>
    <property type="match status" value="1"/>
</dbReference>
<keyword evidence="5" id="KW-0238">DNA-binding</keyword>
<dbReference type="PANTHER" id="PTHR31845">
    <property type="entry name" value="FINGER DOMAIN PROTEIN, PUTATIVE-RELATED"/>
    <property type="match status" value="1"/>
</dbReference>
<feature type="domain" description="Zn(2)-C6 fungal-type" evidence="9">
    <location>
        <begin position="26"/>
        <end position="59"/>
    </location>
</feature>
<feature type="region of interest" description="Disordered" evidence="8">
    <location>
        <begin position="69"/>
        <end position="105"/>
    </location>
</feature>
<dbReference type="InterPro" id="IPR001138">
    <property type="entry name" value="Zn2Cys6_DnaBD"/>
</dbReference>
<evidence type="ECO:0000256" key="3">
    <source>
        <dbReference type="ARBA" id="ARBA00022833"/>
    </source>
</evidence>
<evidence type="ECO:0000256" key="2">
    <source>
        <dbReference type="ARBA" id="ARBA00022723"/>
    </source>
</evidence>
<protein>
    <submittedName>
        <fullName evidence="10">Fungal-specific transcription factor domain-containing protein</fullName>
    </submittedName>
</protein>
<sequence>MENIQAATHSLANPISRIKPRRAGVPCVRCRQMKVKCNASQKFPASCSACEKAGERCSVDPLFKRVSKRSLKPHHEHEEGENAYRTPHSEGSGTEPPALPSGLDAPLPGLEPSVASIAAELRLSGKRPARFTHEATGVYFTSSVVAELLEEYFSHVHPRFPLLLEPATTLDCYEKAPLLFWSVLAIASKDSDKYASDYPRLQILVRQLVADILLLGTRSIYLVQALLLLCVWSFPHEDMNKEPFSMYCSVAISMARSLGLHRPQHPFLLFAAKSSEIGTTETRTATWLACFIVDQWHTARFGVPSSIRIDHTVLHAVNAPIPGVSATTRIQLHIALVASKISAALGECETSANGLTADPLPFVRVFETELSTIHEKYAFEWSAAEQVSFLDARLSLYSYVLDQGKRRAEGPKNLLHHRENELITQSSLTARQLLTILTTSPDALRKGTFHVFRSASYAVFFLLRILGGMAAAPRECIDEPAIRNIIRQTFTLMREMSQTANDRRSQCVRVCRIIEHMIDYEDWDRDTPFLGRAESFMANNFVADVAARGIIKANTARHAAAASATANAIPAATTERDCRDGAAQAVVGGGAGPPEAVEPTLDLDFSIWDPMAWHVNWQESDELLFLGENMGGSS</sequence>
<evidence type="ECO:0000256" key="1">
    <source>
        <dbReference type="ARBA" id="ARBA00004123"/>
    </source>
</evidence>
<evidence type="ECO:0000313" key="11">
    <source>
        <dbReference type="Proteomes" id="UP001610446"/>
    </source>
</evidence>
<name>A0ABR4KBD9_9EURO</name>
<feature type="compositionally biased region" description="Basic and acidic residues" evidence="8">
    <location>
        <begin position="73"/>
        <end position="82"/>
    </location>
</feature>
<accession>A0ABR4KBD9</accession>